<organism evidence="1 2">
    <name type="scientific">Liquidambar formosana</name>
    <name type="common">Formosan gum</name>
    <dbReference type="NCBI Taxonomy" id="63359"/>
    <lineage>
        <taxon>Eukaryota</taxon>
        <taxon>Viridiplantae</taxon>
        <taxon>Streptophyta</taxon>
        <taxon>Embryophyta</taxon>
        <taxon>Tracheophyta</taxon>
        <taxon>Spermatophyta</taxon>
        <taxon>Magnoliopsida</taxon>
        <taxon>eudicotyledons</taxon>
        <taxon>Gunneridae</taxon>
        <taxon>Pentapetalae</taxon>
        <taxon>Saxifragales</taxon>
        <taxon>Altingiaceae</taxon>
        <taxon>Liquidambar</taxon>
    </lineage>
</organism>
<name>A0AAP0X495_LIQFO</name>
<dbReference type="AlphaFoldDB" id="A0AAP0X495"/>
<sequence length="138" mass="15819">MSLVARRQRHRGFIFTIKVSATFRADAPLTSVPTLPPPAFKLSLPSIFMPEKWNREVGKEKMMMRKSQARMAQERERQGDRRRRDLLLQMGKTQRFWGNGEMLPLTFAFGLNTRMLGVVLSSGLVSAVVWDITLRVAI</sequence>
<reference evidence="1 2" key="1">
    <citation type="journal article" date="2024" name="Plant J.">
        <title>Genome sequences and population genomics reveal climatic adaptation and genomic divergence between two closely related sweetgum species.</title>
        <authorList>
            <person name="Xu W.Q."/>
            <person name="Ren C.Q."/>
            <person name="Zhang X.Y."/>
            <person name="Comes H.P."/>
            <person name="Liu X.H."/>
            <person name="Li Y.G."/>
            <person name="Kettle C.J."/>
            <person name="Jalonen R."/>
            <person name="Gaisberger H."/>
            <person name="Ma Y.Z."/>
            <person name="Qiu Y.X."/>
        </authorList>
    </citation>
    <scope>NUCLEOTIDE SEQUENCE [LARGE SCALE GENOMIC DNA]</scope>
    <source>
        <strain evidence="1">Hangzhou</strain>
    </source>
</reference>
<protein>
    <submittedName>
        <fullName evidence="1">Uncharacterized protein</fullName>
    </submittedName>
</protein>
<gene>
    <name evidence="1" type="ORF">L1049_023796</name>
</gene>
<dbReference type="Proteomes" id="UP001415857">
    <property type="component" value="Unassembled WGS sequence"/>
</dbReference>
<dbReference type="EMBL" id="JBBPBK010000005">
    <property type="protein sequence ID" value="KAK9284620.1"/>
    <property type="molecule type" value="Genomic_DNA"/>
</dbReference>
<accession>A0AAP0X495</accession>
<proteinExistence type="predicted"/>
<comment type="caution">
    <text evidence="1">The sequence shown here is derived from an EMBL/GenBank/DDBJ whole genome shotgun (WGS) entry which is preliminary data.</text>
</comment>
<evidence type="ECO:0000313" key="1">
    <source>
        <dbReference type="EMBL" id="KAK9284620.1"/>
    </source>
</evidence>
<evidence type="ECO:0000313" key="2">
    <source>
        <dbReference type="Proteomes" id="UP001415857"/>
    </source>
</evidence>
<keyword evidence="2" id="KW-1185">Reference proteome</keyword>